<reference evidence="6 7" key="1">
    <citation type="submission" date="2020-08" db="EMBL/GenBank/DDBJ databases">
        <authorList>
            <person name="Hejnol A."/>
        </authorList>
    </citation>
    <scope>NUCLEOTIDE SEQUENCE [LARGE SCALE GENOMIC DNA]</scope>
</reference>
<dbReference type="Pfam" id="PF05351">
    <property type="entry name" value="GMP_PDE_delta"/>
    <property type="match status" value="1"/>
</dbReference>
<evidence type="ECO:0000313" key="6">
    <source>
        <dbReference type="EMBL" id="CAD5120833.1"/>
    </source>
</evidence>
<comment type="caution">
    <text evidence="6">The sequence shown here is derived from an EMBL/GenBank/DDBJ whole genome shotgun (WGS) entry which is preliminary data.</text>
</comment>
<sequence length="217" mass="25000">MSLGSVKSGKKKNEGFLSRKAKAKPLSEDELLKKPFITVDDVSQLTKITEKYLCSPEANIYNIDFTRFKLRDIDSGNVLFEVCKPETPDSSQGNATDEDPNGGRFIRYQFTPSFLKLKLVGATVEFSIGDKPISKFRMIERHYFRDQLLKSFDFEFGFCIPNSRNSVEHIYEFPQLTQEQINEMVSSPYETRSDSFYFVDDRLVMHNKADYSYNGGQ</sequence>
<evidence type="ECO:0000256" key="1">
    <source>
        <dbReference type="ARBA" id="ARBA00008102"/>
    </source>
</evidence>
<dbReference type="GO" id="GO:0042953">
    <property type="term" value="P:lipoprotein transport"/>
    <property type="evidence" value="ECO:0007669"/>
    <property type="project" value="TreeGrafter"/>
</dbReference>
<dbReference type="InterPro" id="IPR014756">
    <property type="entry name" value="Ig_E-set"/>
</dbReference>
<keyword evidence="3" id="KW-0653">Protein transport</keyword>
<dbReference type="OrthoDB" id="10248777at2759"/>
<name>A0A7I8W238_9ANNE</name>
<dbReference type="GO" id="GO:0005929">
    <property type="term" value="C:cilium"/>
    <property type="evidence" value="ECO:0007669"/>
    <property type="project" value="TreeGrafter"/>
</dbReference>
<dbReference type="PANTHER" id="PTHR12951:SF1">
    <property type="entry name" value="PROTEIN UNC-119 HOMOLOG"/>
    <property type="match status" value="1"/>
</dbReference>
<gene>
    <name evidence="6" type="ORF">DGYR_LOCUS8863</name>
</gene>
<dbReference type="PANTHER" id="PTHR12951">
    <property type="entry name" value="RETINAL PROTEIN 4"/>
    <property type="match status" value="1"/>
</dbReference>
<dbReference type="InterPro" id="IPR037036">
    <property type="entry name" value="PDED_dom_sf"/>
</dbReference>
<dbReference type="EMBL" id="CAJFCJ010000013">
    <property type="protein sequence ID" value="CAD5120833.1"/>
    <property type="molecule type" value="Genomic_DNA"/>
</dbReference>
<dbReference type="Proteomes" id="UP000549394">
    <property type="component" value="Unassembled WGS sequence"/>
</dbReference>
<dbReference type="InterPro" id="IPR051519">
    <property type="entry name" value="PDE6D_unc-119_myristoyl-bd"/>
</dbReference>
<evidence type="ECO:0000259" key="5">
    <source>
        <dbReference type="Pfam" id="PF05351"/>
    </source>
</evidence>
<feature type="domain" description="GMP phosphodiesterase delta subunit" evidence="5">
    <location>
        <begin position="57"/>
        <end position="213"/>
    </location>
</feature>
<keyword evidence="7" id="KW-1185">Reference proteome</keyword>
<comment type="similarity">
    <text evidence="1">Belongs to the PDE6D/unc-119 family.</text>
</comment>
<dbReference type="GO" id="GO:0008289">
    <property type="term" value="F:lipid binding"/>
    <property type="evidence" value="ECO:0007669"/>
    <property type="project" value="UniProtKB-KW"/>
</dbReference>
<dbReference type="GO" id="GO:0007399">
    <property type="term" value="P:nervous system development"/>
    <property type="evidence" value="ECO:0007669"/>
    <property type="project" value="TreeGrafter"/>
</dbReference>
<evidence type="ECO:0000256" key="3">
    <source>
        <dbReference type="ARBA" id="ARBA00022927"/>
    </source>
</evidence>
<proteinExistence type="inferred from homology"/>
<dbReference type="SUPFAM" id="SSF81296">
    <property type="entry name" value="E set domains"/>
    <property type="match status" value="1"/>
</dbReference>
<keyword evidence="2" id="KW-0813">Transport</keyword>
<evidence type="ECO:0000256" key="4">
    <source>
        <dbReference type="ARBA" id="ARBA00023121"/>
    </source>
</evidence>
<dbReference type="Gene3D" id="2.70.50.40">
    <property type="entry name" value="GMP phosphodiesterase, delta subunit"/>
    <property type="match status" value="1"/>
</dbReference>
<dbReference type="GO" id="GO:0060271">
    <property type="term" value="P:cilium assembly"/>
    <property type="evidence" value="ECO:0007669"/>
    <property type="project" value="TreeGrafter"/>
</dbReference>
<accession>A0A7I8W238</accession>
<evidence type="ECO:0000313" key="7">
    <source>
        <dbReference type="Proteomes" id="UP000549394"/>
    </source>
</evidence>
<organism evidence="6 7">
    <name type="scientific">Dimorphilus gyrociliatus</name>
    <dbReference type="NCBI Taxonomy" id="2664684"/>
    <lineage>
        <taxon>Eukaryota</taxon>
        <taxon>Metazoa</taxon>
        <taxon>Spiralia</taxon>
        <taxon>Lophotrochozoa</taxon>
        <taxon>Annelida</taxon>
        <taxon>Polychaeta</taxon>
        <taxon>Polychaeta incertae sedis</taxon>
        <taxon>Dinophilidae</taxon>
        <taxon>Dimorphilus</taxon>
    </lineage>
</organism>
<dbReference type="FunFam" id="2.70.50.40:FF:000003">
    <property type="entry name" value="UNC119 homologue, putative"/>
    <property type="match status" value="1"/>
</dbReference>
<keyword evidence="4" id="KW-0446">Lipid-binding</keyword>
<evidence type="ECO:0000256" key="2">
    <source>
        <dbReference type="ARBA" id="ARBA00022448"/>
    </source>
</evidence>
<dbReference type="InterPro" id="IPR008015">
    <property type="entry name" value="PDED_dom"/>
</dbReference>
<dbReference type="AlphaFoldDB" id="A0A7I8W238"/>
<protein>
    <submittedName>
        <fullName evidence="6">DgyrCDS9387</fullName>
    </submittedName>
</protein>